<dbReference type="AlphaFoldDB" id="A0A0V1CQL0"/>
<protein>
    <submittedName>
        <fullName evidence="1">Uncharacterized protein</fullName>
    </submittedName>
</protein>
<keyword evidence="2" id="KW-1185">Reference proteome</keyword>
<dbReference type="EMBL" id="JYDI01000122">
    <property type="protein sequence ID" value="KRY51569.1"/>
    <property type="molecule type" value="Genomic_DNA"/>
</dbReference>
<sequence>MLWQIESTYKLVFATTKDLRLLREIKTWGMDGIFKADYFLNTQTQDRYFYFCQTVHRKVRKWGLKCGYISENETKKLNAPSHHFPPCTATQQKSDLKQTQALQTTPTPGDATVGDIRRVSSIYDKKQCRVIQYTGKHTNGRLTIEQLLEALMYTTPESI</sequence>
<dbReference type="Proteomes" id="UP000054653">
    <property type="component" value="Unassembled WGS sequence"/>
</dbReference>
<organism evidence="1 2">
    <name type="scientific">Trichinella britovi</name>
    <name type="common">Parasitic roundworm</name>
    <dbReference type="NCBI Taxonomy" id="45882"/>
    <lineage>
        <taxon>Eukaryota</taxon>
        <taxon>Metazoa</taxon>
        <taxon>Ecdysozoa</taxon>
        <taxon>Nematoda</taxon>
        <taxon>Enoplea</taxon>
        <taxon>Dorylaimia</taxon>
        <taxon>Trichinellida</taxon>
        <taxon>Trichinellidae</taxon>
        <taxon>Trichinella</taxon>
    </lineage>
</organism>
<evidence type="ECO:0000313" key="2">
    <source>
        <dbReference type="Proteomes" id="UP000054653"/>
    </source>
</evidence>
<evidence type="ECO:0000313" key="1">
    <source>
        <dbReference type="EMBL" id="KRY51569.1"/>
    </source>
</evidence>
<name>A0A0V1CQL0_TRIBR</name>
<gene>
    <name evidence="1" type="ORF">T03_602</name>
</gene>
<accession>A0A0V1CQL0</accession>
<comment type="caution">
    <text evidence="1">The sequence shown here is derived from an EMBL/GenBank/DDBJ whole genome shotgun (WGS) entry which is preliminary data.</text>
</comment>
<proteinExistence type="predicted"/>
<reference evidence="1 2" key="1">
    <citation type="submission" date="2015-01" db="EMBL/GenBank/DDBJ databases">
        <title>Evolution of Trichinella species and genotypes.</title>
        <authorList>
            <person name="Korhonen P.K."/>
            <person name="Edoardo P."/>
            <person name="Giuseppe L.R."/>
            <person name="Gasser R.B."/>
        </authorList>
    </citation>
    <scope>NUCLEOTIDE SEQUENCE [LARGE SCALE GENOMIC DNA]</scope>
    <source>
        <strain evidence="1">ISS120</strain>
    </source>
</reference>